<reference evidence="2" key="1">
    <citation type="submission" date="2023-07" db="EMBL/GenBank/DDBJ databases">
        <title>Chromosome-level Genome Assembly of Striped Snakehead (Channa striata).</title>
        <authorList>
            <person name="Liu H."/>
        </authorList>
    </citation>
    <scope>NUCLEOTIDE SEQUENCE</scope>
    <source>
        <strain evidence="2">Gz</strain>
        <tissue evidence="2">Muscle</tissue>
    </source>
</reference>
<dbReference type="AlphaFoldDB" id="A0AA88N273"/>
<keyword evidence="3" id="KW-1185">Reference proteome</keyword>
<evidence type="ECO:0000256" key="1">
    <source>
        <dbReference type="SAM" id="MobiDB-lite"/>
    </source>
</evidence>
<feature type="region of interest" description="Disordered" evidence="1">
    <location>
        <begin position="1"/>
        <end position="30"/>
    </location>
</feature>
<protein>
    <submittedName>
        <fullName evidence="2">Uncharacterized protein</fullName>
    </submittedName>
</protein>
<proteinExistence type="predicted"/>
<evidence type="ECO:0000313" key="2">
    <source>
        <dbReference type="EMBL" id="KAK2846991.1"/>
    </source>
</evidence>
<accession>A0AA88N273</accession>
<organism evidence="2 3">
    <name type="scientific">Channa striata</name>
    <name type="common">Snakehead murrel</name>
    <name type="synonym">Ophicephalus striatus</name>
    <dbReference type="NCBI Taxonomy" id="64152"/>
    <lineage>
        <taxon>Eukaryota</taxon>
        <taxon>Metazoa</taxon>
        <taxon>Chordata</taxon>
        <taxon>Craniata</taxon>
        <taxon>Vertebrata</taxon>
        <taxon>Euteleostomi</taxon>
        <taxon>Actinopterygii</taxon>
        <taxon>Neopterygii</taxon>
        <taxon>Teleostei</taxon>
        <taxon>Neoteleostei</taxon>
        <taxon>Acanthomorphata</taxon>
        <taxon>Anabantaria</taxon>
        <taxon>Anabantiformes</taxon>
        <taxon>Channoidei</taxon>
        <taxon>Channidae</taxon>
        <taxon>Channa</taxon>
    </lineage>
</organism>
<comment type="caution">
    <text evidence="2">The sequence shown here is derived from an EMBL/GenBank/DDBJ whole genome shotgun (WGS) entry which is preliminary data.</text>
</comment>
<dbReference type="EMBL" id="JAUPFM010000007">
    <property type="protein sequence ID" value="KAK2846991.1"/>
    <property type="molecule type" value="Genomic_DNA"/>
</dbReference>
<evidence type="ECO:0000313" key="3">
    <source>
        <dbReference type="Proteomes" id="UP001187415"/>
    </source>
</evidence>
<name>A0AA88N273_CHASR</name>
<gene>
    <name evidence="2" type="ORF">Q5P01_009990</name>
</gene>
<dbReference type="Proteomes" id="UP001187415">
    <property type="component" value="Unassembled WGS sequence"/>
</dbReference>
<sequence>MGNTSRAKGGVNQSKNDQTSATITTGPIGHRHPWDCLSIDMFQTVPDTSSYVKVRHHRLFDQAGEALTLSRIQMWWSQGWGPTAKPDPQVKSRLAGPAVSRGGGTVSV</sequence>
<feature type="region of interest" description="Disordered" evidence="1">
    <location>
        <begin position="82"/>
        <end position="108"/>
    </location>
</feature>
<feature type="compositionally biased region" description="Polar residues" evidence="1">
    <location>
        <begin position="1"/>
        <end position="25"/>
    </location>
</feature>